<reference evidence="13" key="1">
    <citation type="submission" date="2020-05" db="EMBL/GenBank/DDBJ databases">
        <authorList>
            <person name="Chiriac C."/>
            <person name="Salcher M."/>
            <person name="Ghai R."/>
            <person name="Kavagutti S V."/>
        </authorList>
    </citation>
    <scope>NUCLEOTIDE SEQUENCE</scope>
</reference>
<evidence type="ECO:0000256" key="3">
    <source>
        <dbReference type="ARBA" id="ARBA00011081"/>
    </source>
</evidence>
<dbReference type="UniPathway" id="UPA00064">
    <property type="reaction ID" value="UER00091"/>
</dbReference>
<keyword evidence="7" id="KW-0479">Metal-binding</keyword>
<evidence type="ECO:0000256" key="10">
    <source>
        <dbReference type="ARBA" id="ARBA00023052"/>
    </source>
</evidence>
<dbReference type="SUPFAM" id="SSF52922">
    <property type="entry name" value="TK C-terminal domain-like"/>
    <property type="match status" value="1"/>
</dbReference>
<dbReference type="SMART" id="SM00861">
    <property type="entry name" value="Transket_pyr"/>
    <property type="match status" value="1"/>
</dbReference>
<comment type="cofactor">
    <cofactor evidence="1">
        <name>Mg(2+)</name>
        <dbReference type="ChEBI" id="CHEBI:18420"/>
    </cofactor>
</comment>
<protein>
    <recommendedName>
        <fullName evidence="5">1-deoxy-D-xylulose-5-phosphate synthase</fullName>
        <ecNumber evidence="5">2.2.1.7</ecNumber>
    </recommendedName>
</protein>
<dbReference type="PANTHER" id="PTHR43322">
    <property type="entry name" value="1-D-DEOXYXYLULOSE 5-PHOSPHATE SYNTHASE-RELATED"/>
    <property type="match status" value="1"/>
</dbReference>
<evidence type="ECO:0000256" key="11">
    <source>
        <dbReference type="ARBA" id="ARBA00023229"/>
    </source>
</evidence>
<dbReference type="EMBL" id="CAEZTS010000123">
    <property type="protein sequence ID" value="CAB4585393.1"/>
    <property type="molecule type" value="Genomic_DNA"/>
</dbReference>
<dbReference type="GO" id="GO:0008661">
    <property type="term" value="F:1-deoxy-D-xylulose-5-phosphate synthase activity"/>
    <property type="evidence" value="ECO:0007669"/>
    <property type="project" value="UniProtKB-EC"/>
</dbReference>
<evidence type="ECO:0000256" key="1">
    <source>
        <dbReference type="ARBA" id="ARBA00001946"/>
    </source>
</evidence>
<dbReference type="EC" id="2.2.1.7" evidence="5"/>
<comment type="subunit">
    <text evidence="4">Homodimer.</text>
</comment>
<proteinExistence type="inferred from homology"/>
<evidence type="ECO:0000256" key="8">
    <source>
        <dbReference type="ARBA" id="ARBA00022842"/>
    </source>
</evidence>
<dbReference type="Gene3D" id="3.40.50.920">
    <property type="match status" value="1"/>
</dbReference>
<dbReference type="GO" id="GO:0005829">
    <property type="term" value="C:cytosol"/>
    <property type="evidence" value="ECO:0007669"/>
    <property type="project" value="TreeGrafter"/>
</dbReference>
<dbReference type="GO" id="GO:0019288">
    <property type="term" value="P:isopentenyl diphosphate biosynthetic process, methylerythritol 4-phosphate pathway"/>
    <property type="evidence" value="ECO:0007669"/>
    <property type="project" value="TreeGrafter"/>
</dbReference>
<dbReference type="GO" id="GO:0016114">
    <property type="term" value="P:terpenoid biosynthetic process"/>
    <property type="evidence" value="ECO:0007669"/>
    <property type="project" value="InterPro"/>
</dbReference>
<evidence type="ECO:0000256" key="5">
    <source>
        <dbReference type="ARBA" id="ARBA00013150"/>
    </source>
</evidence>
<dbReference type="Pfam" id="PF02780">
    <property type="entry name" value="Transketolase_C"/>
    <property type="match status" value="1"/>
</dbReference>
<feature type="domain" description="Transketolase-like pyrimidine-binding" evidence="12">
    <location>
        <begin position="123"/>
        <end position="288"/>
    </location>
</feature>
<keyword evidence="10" id="KW-0786">Thiamine pyrophosphate</keyword>
<dbReference type="Pfam" id="PF02779">
    <property type="entry name" value="Transket_pyr"/>
    <property type="match status" value="1"/>
</dbReference>
<dbReference type="Gene3D" id="3.40.50.970">
    <property type="match status" value="2"/>
</dbReference>
<evidence type="ECO:0000256" key="4">
    <source>
        <dbReference type="ARBA" id="ARBA00011738"/>
    </source>
</evidence>
<evidence type="ECO:0000256" key="9">
    <source>
        <dbReference type="ARBA" id="ARBA00022977"/>
    </source>
</evidence>
<evidence type="ECO:0000313" key="13">
    <source>
        <dbReference type="EMBL" id="CAB4585393.1"/>
    </source>
</evidence>
<dbReference type="InterPro" id="IPR009014">
    <property type="entry name" value="Transketo_C/PFOR_II"/>
</dbReference>
<dbReference type="Pfam" id="PF13292">
    <property type="entry name" value="DXP_synthase_N"/>
    <property type="match status" value="1"/>
</dbReference>
<dbReference type="GO" id="GO:0009228">
    <property type="term" value="P:thiamine biosynthetic process"/>
    <property type="evidence" value="ECO:0007669"/>
    <property type="project" value="UniProtKB-KW"/>
</dbReference>
<organism evidence="13">
    <name type="scientific">freshwater metagenome</name>
    <dbReference type="NCBI Taxonomy" id="449393"/>
    <lineage>
        <taxon>unclassified sequences</taxon>
        <taxon>metagenomes</taxon>
        <taxon>ecological metagenomes</taxon>
    </lineage>
</organism>
<keyword evidence="9" id="KW-0784">Thiamine biosynthesis</keyword>
<comment type="similarity">
    <text evidence="3">Belongs to the transketolase family. DXPS subfamily.</text>
</comment>
<gene>
    <name evidence="13" type="ORF">UFOPK1722_01314</name>
</gene>
<dbReference type="InterPro" id="IPR029061">
    <property type="entry name" value="THDP-binding"/>
</dbReference>
<dbReference type="SUPFAM" id="SSF52518">
    <property type="entry name" value="Thiamin diphosphate-binding fold (THDP-binding)"/>
    <property type="match status" value="2"/>
</dbReference>
<dbReference type="GO" id="GO:0046872">
    <property type="term" value="F:metal ion binding"/>
    <property type="evidence" value="ECO:0007669"/>
    <property type="project" value="UniProtKB-KW"/>
</dbReference>
<evidence type="ECO:0000256" key="7">
    <source>
        <dbReference type="ARBA" id="ARBA00022723"/>
    </source>
</evidence>
<evidence type="ECO:0000259" key="12">
    <source>
        <dbReference type="SMART" id="SM00861"/>
    </source>
</evidence>
<accession>A0A6J6FE24</accession>
<evidence type="ECO:0000256" key="6">
    <source>
        <dbReference type="ARBA" id="ARBA00022679"/>
    </source>
</evidence>
<keyword evidence="8" id="KW-0460">Magnesium</keyword>
<dbReference type="InterPro" id="IPR005477">
    <property type="entry name" value="Dxylulose-5-P_synthase"/>
</dbReference>
<sequence>MNPLYVQRQRRLEAWLQNLPVVGQQAEKGMEAVKAAVREFLQPPSFFEALGVRYIGPIDGHDVRELEGALRNAENLSAEGPIVVHVLTQKGKGYPPAEDDDEKHLHDTPVFDPAVGPPKAVPTGYTQAFADAILKEAEADSRVVAITAAMPGPTGLLPFQDRFADRFFDVGIAEQHAVTGAAGMAMGGLRPIVALYSTFLSRAWDQVVYDVALHRLPVIFCLDRAGITGDDGPSHHGIYDMALLTKVPGMRVLAPSSAQELQQMLHDAVGLADAGPVMIRYPKGAARQVPENEVGSGLDARKLRSGDGSLAILAVGKMVAAAIKAADTLNERGVSATVWDVRSCAPLDASMCDDAARHQRVITIEDGIREGGVGMSIASEIHGRNEKCLVDVLGVPTKFLPHAKPDRLLASLGLDADGIVAAFDRANDNAV</sequence>
<keyword evidence="6" id="KW-0808">Transferase</keyword>
<dbReference type="CDD" id="cd07033">
    <property type="entry name" value="TPP_PYR_DXS_TK_like"/>
    <property type="match status" value="1"/>
</dbReference>
<name>A0A6J6FE24_9ZZZZ</name>
<dbReference type="PANTHER" id="PTHR43322:SF5">
    <property type="entry name" value="1-DEOXY-D-XYLULOSE-5-PHOSPHATE SYNTHASE, CHLOROPLASTIC"/>
    <property type="match status" value="1"/>
</dbReference>
<dbReference type="AlphaFoldDB" id="A0A6J6FE24"/>
<comment type="pathway">
    <text evidence="2">Metabolic intermediate biosynthesis; 1-deoxy-D-xylulose 5-phosphate biosynthesis; 1-deoxy-D-xylulose 5-phosphate from D-glyceraldehyde 3-phosphate and pyruvate: step 1/1.</text>
</comment>
<dbReference type="InterPro" id="IPR033248">
    <property type="entry name" value="Transketolase_C"/>
</dbReference>
<keyword evidence="11" id="KW-0414">Isoprene biosynthesis</keyword>
<dbReference type="FunFam" id="3.40.50.970:FF:000005">
    <property type="entry name" value="1-deoxy-D-xylulose-5-phosphate synthase"/>
    <property type="match status" value="1"/>
</dbReference>
<dbReference type="InterPro" id="IPR005475">
    <property type="entry name" value="Transketolase-like_Pyr-bd"/>
</dbReference>
<evidence type="ECO:0000256" key="2">
    <source>
        <dbReference type="ARBA" id="ARBA00004980"/>
    </source>
</evidence>